<dbReference type="GO" id="GO:0034411">
    <property type="term" value="P:cell wall (1-&gt;3)-beta-D-glucan biosynthetic process"/>
    <property type="evidence" value="ECO:0007669"/>
    <property type="project" value="TreeGrafter"/>
</dbReference>
<keyword evidence="6" id="KW-0808">Transferase</keyword>
<sequence length="1100" mass="122048">MNVFPDPAEIVFDGGPIPAAADIAPDGGDGGAAAAVGGHLALNNVRDGTIEFHGGQGNEAALPERVETGAGYTLHMYGGGFHRVSADCRFPRCGVQDLWRQWWIGDTVRLVPPLRSLGHGDVKHLDNVPLADDEMHGRTGGYGARRRLSKKTLCDMRFLMNWMTERVEAAGHSENNTTGSHVSVDCPFIRGWRSRQSEEVDEHRAYNPPPQQQAELSMNDADQHAPQPLDDNAHRIPHQGAAIPASDIIQRAITNPQGMVVLPPEGVAVDPKNQLTISVVKAQDPIQAYMKIPRKASKSLDHHSPGWGFVFFGVVLPKVQAGVFQCPPLDQAQLVAIKRLSKVVVNAALAQGSRENPYTELELMHRLGDNHHVLGMIEALQDDQYLYIIMPYCQQESLVEQIPWKYGIREHQARKLFRNILENMIYLHQRGICHRDLSPDNCMVLNGRVVFTDLAMSIPIPFDKNGEVSGHGGFGKAAYLPPEVCLNYRFNTMACDLWSSAVILFNLLTGEIAWTEPLPGNLNFRYLVLAGGLARNPANERTVEILMNEPDGPTASTIRSLAQKCLELSPEVLDLLSGVLQMTGRWNTGQVVNYYPYHAEGWIAVLKQLREASPYLNTIRLYRLPPTLLSPASSNSGLSSADDDFFQAAAELGFYVLVPLTDVSGIGVLDRTLSAPKCYPQHLFRYGMKVLDALQKYPNILGGVIGNEVMNSLPHWHSAPCLLAYARDLKRYYTKDDYSMIPLIYTAQHDGIGAQVSPAEQIQLTTNYLTCQSSETGGDDSYYHGNDDTPHLSHFIDAIGVNIESWCSSLQTFDSNEDGSLGTFKDLYQHIQEATAAVPIFFSELGCSQLLFDRDNGLRSPQNALSDPTLSARTWNELSVIEENMANVWSGYIAYTYDGPAGFRMTEGPPWDGISTLTFNVDMRNFLHQLEQVATSAKIEQDKNESNIDDLFNLTVDFVPCEMAQEALSDCCSLRLTTLDHMPSYAVPSIWTELKDWIEEHFLPGAVSRRSSNKNAAPQYLPATAVVTPTNDSERMSVVGSVGPRALLFCVCGAIMLLWKIGRKLRPNQTLRRPRPEEESIQHINKLCSPDYDTFENVSY</sequence>
<proteinExistence type="predicted"/>
<evidence type="ECO:0000313" key="6">
    <source>
        <dbReference type="EMBL" id="KAG7344018.1"/>
    </source>
</evidence>
<keyword evidence="3" id="KW-0325">Glycoprotein</keyword>
<evidence type="ECO:0000256" key="1">
    <source>
        <dbReference type="ARBA" id="ARBA00022729"/>
    </source>
</evidence>
<dbReference type="GO" id="GO:0005524">
    <property type="term" value="F:ATP binding"/>
    <property type="evidence" value="ECO:0007669"/>
    <property type="project" value="InterPro"/>
</dbReference>
<evidence type="ECO:0000313" key="7">
    <source>
        <dbReference type="Proteomes" id="UP000693970"/>
    </source>
</evidence>
<comment type="caution">
    <text evidence="6">The sequence shown here is derived from an EMBL/GenBank/DDBJ whole genome shotgun (WGS) entry which is preliminary data.</text>
</comment>
<dbReference type="GO" id="GO:0042124">
    <property type="term" value="F:1,3-beta-glucanosyltransferase activity"/>
    <property type="evidence" value="ECO:0007669"/>
    <property type="project" value="TreeGrafter"/>
</dbReference>
<reference evidence="6" key="2">
    <citation type="submission" date="2021-04" db="EMBL/GenBank/DDBJ databases">
        <authorList>
            <person name="Podell S."/>
        </authorList>
    </citation>
    <scope>NUCLEOTIDE SEQUENCE</scope>
    <source>
        <strain evidence="6">Hildebrandi</strain>
    </source>
</reference>
<dbReference type="AlphaFoldDB" id="A0A9K3KHX9"/>
<evidence type="ECO:0000256" key="4">
    <source>
        <dbReference type="SAM" id="MobiDB-lite"/>
    </source>
</evidence>
<keyword evidence="7" id="KW-1185">Reference proteome</keyword>
<protein>
    <submittedName>
        <fullName evidence="6">Serine/threonine protein kinase</fullName>
    </submittedName>
</protein>
<feature type="domain" description="Protein kinase" evidence="5">
    <location>
        <begin position="301"/>
        <end position="598"/>
    </location>
</feature>
<evidence type="ECO:0000259" key="5">
    <source>
        <dbReference type="PROSITE" id="PS50011"/>
    </source>
</evidence>
<dbReference type="InterPro" id="IPR008266">
    <property type="entry name" value="Tyr_kinase_AS"/>
</dbReference>
<dbReference type="Proteomes" id="UP000693970">
    <property type="component" value="Unassembled WGS sequence"/>
</dbReference>
<dbReference type="GO" id="GO:0005886">
    <property type="term" value="C:plasma membrane"/>
    <property type="evidence" value="ECO:0007669"/>
    <property type="project" value="TreeGrafter"/>
</dbReference>
<dbReference type="Pfam" id="PF03198">
    <property type="entry name" value="Glyco_hydro_72"/>
    <property type="match status" value="1"/>
</dbReference>
<gene>
    <name evidence="6" type="ORF">IV203_022026</name>
</gene>
<keyword evidence="1" id="KW-0732">Signal</keyword>
<keyword evidence="2" id="KW-1015">Disulfide bond</keyword>
<dbReference type="CDD" id="cd00180">
    <property type="entry name" value="PKc"/>
    <property type="match status" value="1"/>
</dbReference>
<dbReference type="InterPro" id="IPR004886">
    <property type="entry name" value="Glucanosyltransferase"/>
</dbReference>
<dbReference type="Pfam" id="PF00069">
    <property type="entry name" value="Pkinase"/>
    <property type="match status" value="1"/>
</dbReference>
<dbReference type="PROSITE" id="PS50011">
    <property type="entry name" value="PROTEIN_KINASE_DOM"/>
    <property type="match status" value="1"/>
</dbReference>
<feature type="region of interest" description="Disordered" evidence="4">
    <location>
        <begin position="197"/>
        <end position="235"/>
    </location>
</feature>
<organism evidence="6 7">
    <name type="scientific">Nitzschia inconspicua</name>
    <dbReference type="NCBI Taxonomy" id="303405"/>
    <lineage>
        <taxon>Eukaryota</taxon>
        <taxon>Sar</taxon>
        <taxon>Stramenopiles</taxon>
        <taxon>Ochrophyta</taxon>
        <taxon>Bacillariophyta</taxon>
        <taxon>Bacillariophyceae</taxon>
        <taxon>Bacillariophycidae</taxon>
        <taxon>Bacillariales</taxon>
        <taxon>Bacillariaceae</taxon>
        <taxon>Nitzschia</taxon>
    </lineage>
</organism>
<keyword evidence="6" id="KW-0723">Serine/threonine-protein kinase</keyword>
<name>A0A9K3KHX9_9STRA</name>
<dbReference type="EMBL" id="JAGRRH010000023">
    <property type="protein sequence ID" value="KAG7344018.1"/>
    <property type="molecule type" value="Genomic_DNA"/>
</dbReference>
<dbReference type="PROSITE" id="PS00109">
    <property type="entry name" value="PROTEIN_KINASE_TYR"/>
    <property type="match status" value="1"/>
</dbReference>
<dbReference type="PANTHER" id="PTHR31468">
    <property type="entry name" value="1,3-BETA-GLUCANOSYLTRANSFERASE GAS1"/>
    <property type="match status" value="1"/>
</dbReference>
<accession>A0A9K3KHX9</accession>
<dbReference type="InterPro" id="IPR000719">
    <property type="entry name" value="Prot_kinase_dom"/>
</dbReference>
<dbReference type="GO" id="GO:0004674">
    <property type="term" value="F:protein serine/threonine kinase activity"/>
    <property type="evidence" value="ECO:0007669"/>
    <property type="project" value="UniProtKB-KW"/>
</dbReference>
<keyword evidence="6" id="KW-0418">Kinase</keyword>
<dbReference type="PANTHER" id="PTHR31468:SF2">
    <property type="entry name" value="1,3-BETA-GLUCANOSYLTRANSFERASE GAS1"/>
    <property type="match status" value="1"/>
</dbReference>
<evidence type="ECO:0000256" key="3">
    <source>
        <dbReference type="ARBA" id="ARBA00023180"/>
    </source>
</evidence>
<evidence type="ECO:0000256" key="2">
    <source>
        <dbReference type="ARBA" id="ARBA00023157"/>
    </source>
</evidence>
<reference evidence="6" key="1">
    <citation type="journal article" date="2021" name="Sci. Rep.">
        <title>Diploid genomic architecture of Nitzschia inconspicua, an elite biomass production diatom.</title>
        <authorList>
            <person name="Oliver A."/>
            <person name="Podell S."/>
            <person name="Pinowska A."/>
            <person name="Traller J.C."/>
            <person name="Smith S.R."/>
            <person name="McClure R."/>
            <person name="Beliaev A."/>
            <person name="Bohutskyi P."/>
            <person name="Hill E.A."/>
            <person name="Rabines A."/>
            <person name="Zheng H."/>
            <person name="Allen L.Z."/>
            <person name="Kuo A."/>
            <person name="Grigoriev I.V."/>
            <person name="Allen A.E."/>
            <person name="Hazlebeck D."/>
            <person name="Allen E.E."/>
        </authorList>
    </citation>
    <scope>NUCLEOTIDE SEQUENCE</scope>
    <source>
        <strain evidence="6">Hildebrandi</strain>
    </source>
</reference>